<gene>
    <name evidence="2" type="ordered locus">pQBR0412</name>
</gene>
<dbReference type="Proteomes" id="UP000002332">
    <property type="component" value="Plasmid pQBR103"/>
</dbReference>
<evidence type="ECO:0000313" key="3">
    <source>
        <dbReference type="Proteomes" id="UP000002332"/>
    </source>
</evidence>
<dbReference type="Gene3D" id="1.10.3210.10">
    <property type="entry name" value="Hypothetical protein af1432"/>
    <property type="match status" value="1"/>
</dbReference>
<dbReference type="InterPro" id="IPR006674">
    <property type="entry name" value="HD_domain"/>
</dbReference>
<name>A4V7V8_PSEFS</name>
<dbReference type="GO" id="GO:0008893">
    <property type="term" value="F:guanosine-3',5'-bis(diphosphate) 3'-diphosphatase activity"/>
    <property type="evidence" value="ECO:0007669"/>
    <property type="project" value="TreeGrafter"/>
</dbReference>
<evidence type="ECO:0000313" key="2">
    <source>
        <dbReference type="EMBL" id="CAM96444.1"/>
    </source>
</evidence>
<dbReference type="SMART" id="SM00471">
    <property type="entry name" value="HDc"/>
    <property type="match status" value="1"/>
</dbReference>
<accession>A4V7V8</accession>
<dbReference type="PROSITE" id="PS51831">
    <property type="entry name" value="HD"/>
    <property type="match status" value="1"/>
</dbReference>
<evidence type="ECO:0000259" key="1">
    <source>
        <dbReference type="PROSITE" id="PS51831"/>
    </source>
</evidence>
<dbReference type="InterPro" id="IPR052194">
    <property type="entry name" value="MESH1"/>
</dbReference>
<protein>
    <submittedName>
        <fullName evidence="2">Conserved hypothetical HD domain protein</fullName>
    </submittedName>
</protein>
<dbReference type="SUPFAM" id="SSF109604">
    <property type="entry name" value="HD-domain/PDEase-like"/>
    <property type="match status" value="1"/>
</dbReference>
<proteinExistence type="predicted"/>
<keyword evidence="2" id="KW-0614">Plasmid</keyword>
<reference evidence="2 3" key="1">
    <citation type="journal article" date="2007" name="ISME J.">
        <title>Sequence-based analysis of pQBR103; a representative of a unique, transfer-proficient mega plasmid resident in the microbial community of sugar beet.</title>
        <authorList>
            <person name="Tett A."/>
            <person name="Spiers A.J."/>
            <person name="Crossman L.C."/>
            <person name="Ager D."/>
            <person name="Ciric L."/>
            <person name="Dow J.M."/>
            <person name="Fry J.C."/>
            <person name="Harris D."/>
            <person name="Lilley A."/>
            <person name="Oliver A."/>
            <person name="Parkhill J."/>
            <person name="Quail M.A."/>
            <person name="Rainey P.B."/>
            <person name="Saunders N.J."/>
            <person name="Seeger K."/>
            <person name="Snyder L.A.S."/>
            <person name="Squares R."/>
            <person name="Thomas C.M."/>
            <person name="Turner S.L."/>
            <person name="Zhang X.-X."/>
            <person name="Field D."/>
            <person name="Bailey M.J."/>
        </authorList>
    </citation>
    <scope>NUCLEOTIDE SEQUENCE [LARGE SCALE GENOMIC DNA]</scope>
    <source>
        <strain evidence="2 3">SBW25</strain>
    </source>
</reference>
<feature type="domain" description="HD" evidence="1">
    <location>
        <begin position="36"/>
        <end position="136"/>
    </location>
</feature>
<dbReference type="InterPro" id="IPR003607">
    <property type="entry name" value="HD/PDEase_dom"/>
</dbReference>
<dbReference type="RefSeq" id="WP_011923219.1">
    <property type="nucleotide sequence ID" value="NC_009444.1"/>
</dbReference>
<dbReference type="PANTHER" id="PTHR46246:SF1">
    <property type="entry name" value="GUANOSINE-3',5'-BIS(DIPHOSPHATE) 3'-PYROPHOSPHOHYDROLASE MESH1"/>
    <property type="match status" value="1"/>
</dbReference>
<dbReference type="EMBL" id="AM235768">
    <property type="protein sequence ID" value="CAM96444.1"/>
    <property type="molecule type" value="Genomic_DNA"/>
</dbReference>
<dbReference type="PANTHER" id="PTHR46246">
    <property type="entry name" value="GUANOSINE-3',5'-BIS(DIPHOSPHATE) 3'-PYROPHOSPHOHYDROLASE MESH1"/>
    <property type="match status" value="1"/>
</dbReference>
<organism evidence="2 3">
    <name type="scientific">Pseudomonas fluorescens (strain SBW25)</name>
    <dbReference type="NCBI Taxonomy" id="216595"/>
    <lineage>
        <taxon>Bacteria</taxon>
        <taxon>Pseudomonadati</taxon>
        <taxon>Pseudomonadota</taxon>
        <taxon>Gammaproteobacteria</taxon>
        <taxon>Pseudomonadales</taxon>
        <taxon>Pseudomonadaceae</taxon>
        <taxon>Pseudomonas</taxon>
    </lineage>
</organism>
<dbReference type="AlphaFoldDB" id="A4V7V8"/>
<sequence length="182" mass="20300">MLQALISMDERLKVAMGLATEWHLGELRNYTTDVPYITHPIAVANLLAEISDSWELIAAGYLHDTLECPEEIRIQRERVILDLLGPGVLQLVKEVTNPSRMNDGSRAVRKAIDRQHLSKASPDGQSLRLADAIHNFSDLQERSPAFALTYAGEKKLILPLTTQGSPVLHERLSQMIQNILDG</sequence>
<geneLocation type="plasmid" evidence="2 3">
    <name>pQBR103</name>
</geneLocation>
<dbReference type="Pfam" id="PF13328">
    <property type="entry name" value="HD_4"/>
    <property type="match status" value="1"/>
</dbReference>